<dbReference type="Proteomes" id="UP001172101">
    <property type="component" value="Unassembled WGS sequence"/>
</dbReference>
<dbReference type="AlphaFoldDB" id="A0AA40E1E2"/>
<dbReference type="Pfam" id="PF20150">
    <property type="entry name" value="2EXR"/>
    <property type="match status" value="1"/>
</dbReference>
<dbReference type="GeneID" id="85328540"/>
<evidence type="ECO:0000313" key="2">
    <source>
        <dbReference type="EMBL" id="KAK0723455.1"/>
    </source>
</evidence>
<evidence type="ECO:0000313" key="3">
    <source>
        <dbReference type="Proteomes" id="UP001172101"/>
    </source>
</evidence>
<dbReference type="PANTHER" id="PTHR35910">
    <property type="entry name" value="2EXR DOMAIN-CONTAINING PROTEIN"/>
    <property type="match status" value="1"/>
</dbReference>
<accession>A0AA40E1E2</accession>
<comment type="caution">
    <text evidence="2">The sequence shown here is derived from an EMBL/GenBank/DDBJ whole genome shotgun (WGS) entry which is preliminary data.</text>
</comment>
<reference evidence="2" key="1">
    <citation type="submission" date="2023-06" db="EMBL/GenBank/DDBJ databases">
        <title>Genome-scale phylogeny and comparative genomics of the fungal order Sordariales.</title>
        <authorList>
            <consortium name="Lawrence Berkeley National Laboratory"/>
            <person name="Hensen N."/>
            <person name="Bonometti L."/>
            <person name="Westerberg I."/>
            <person name="Brannstrom I.O."/>
            <person name="Guillou S."/>
            <person name="Cros-Aarteil S."/>
            <person name="Calhoun S."/>
            <person name="Haridas S."/>
            <person name="Kuo A."/>
            <person name="Mondo S."/>
            <person name="Pangilinan J."/>
            <person name="Riley R."/>
            <person name="LaButti K."/>
            <person name="Andreopoulos B."/>
            <person name="Lipzen A."/>
            <person name="Chen C."/>
            <person name="Yanf M."/>
            <person name="Daum C."/>
            <person name="Ng V."/>
            <person name="Clum A."/>
            <person name="Steindorff A."/>
            <person name="Ohm R."/>
            <person name="Martin F."/>
            <person name="Silar P."/>
            <person name="Natvig D."/>
            <person name="Lalanne C."/>
            <person name="Gautier V."/>
            <person name="Ament-velasquez S.L."/>
            <person name="Kruys A."/>
            <person name="Hutchinson M.I."/>
            <person name="Powell A.J."/>
            <person name="Barry K."/>
            <person name="Miller A.N."/>
            <person name="Grigoriev I.V."/>
            <person name="Debuchy R."/>
            <person name="Gladieux P."/>
            <person name="Thoren M.H."/>
            <person name="Johannesson H."/>
        </authorList>
    </citation>
    <scope>NUCLEOTIDE SEQUENCE</scope>
    <source>
        <strain evidence="2">SMH2392-1A</strain>
    </source>
</reference>
<protein>
    <recommendedName>
        <fullName evidence="1">2EXR domain-containing protein</fullName>
    </recommendedName>
</protein>
<evidence type="ECO:0000259" key="1">
    <source>
        <dbReference type="Pfam" id="PF20150"/>
    </source>
</evidence>
<name>A0AA40E1E2_9PEZI</name>
<dbReference type="InterPro" id="IPR045518">
    <property type="entry name" value="2EXR"/>
</dbReference>
<keyword evidence="3" id="KW-1185">Reference proteome</keyword>
<dbReference type="EMBL" id="JAUIRO010000003">
    <property type="protein sequence ID" value="KAK0723455.1"/>
    <property type="molecule type" value="Genomic_DNA"/>
</dbReference>
<feature type="domain" description="2EXR" evidence="1">
    <location>
        <begin position="112"/>
        <end position="183"/>
    </location>
</feature>
<proteinExistence type="predicted"/>
<sequence>MERVQFGMPESWRPRFVNPDDPTYEECRALGNFFHLNHGKQCSHPCHTWFRDLRPSPPALRPPKTILAEILRDHSASIPSHNDAILANYVCPVVGDGETQNTAEEATESASFPHFTLLPPEIREQIWLFALPRRTLDLREARHARDYIGTRCVALPIPQVARVCRESRDVVLRHGERLVSVMHPFNKPSGNRRTNVHPRPRPALKPVSFPLGFFVKGVDVALHLPDPRIDIEEEPRVFEAAVEGASYGDLDGPFKIYSVSGSSITASMKSEAAAVNWAGATRHLLADDRRRDPVSTFAPVNTAIASGGWLIPWQYLKSPAPGPALKTVYVFFRRRYTEVSLLLGPNFDPAGPDTNGTKRFFQTEIQLLVDLYDDQRLAELSSLESLFVDAKNNKPRFSDPGARNPGLCLNCERVQWEQHIRPLVLCQWLQMHQDELPDEAAIAAVFPRDDASSPYNVDHPWVKEKLRDAPEFRPAVLIHLQAVEEDRLVQPGADDQSWW</sequence>
<organism evidence="2 3">
    <name type="scientific">Lasiosphaeria miniovina</name>
    <dbReference type="NCBI Taxonomy" id="1954250"/>
    <lineage>
        <taxon>Eukaryota</taxon>
        <taxon>Fungi</taxon>
        <taxon>Dikarya</taxon>
        <taxon>Ascomycota</taxon>
        <taxon>Pezizomycotina</taxon>
        <taxon>Sordariomycetes</taxon>
        <taxon>Sordariomycetidae</taxon>
        <taxon>Sordariales</taxon>
        <taxon>Lasiosphaeriaceae</taxon>
        <taxon>Lasiosphaeria</taxon>
    </lineage>
</organism>
<dbReference type="RefSeq" id="XP_060299379.1">
    <property type="nucleotide sequence ID" value="XM_060445270.1"/>
</dbReference>
<gene>
    <name evidence="2" type="ORF">B0T26DRAFT_750727</name>
</gene>
<dbReference type="PANTHER" id="PTHR35910:SF1">
    <property type="entry name" value="2EXR DOMAIN-CONTAINING PROTEIN"/>
    <property type="match status" value="1"/>
</dbReference>